<evidence type="ECO:0000313" key="2">
    <source>
        <dbReference type="Proteomes" id="UP000276133"/>
    </source>
</evidence>
<organism evidence="1 2">
    <name type="scientific">Brachionus plicatilis</name>
    <name type="common">Marine rotifer</name>
    <name type="synonym">Brachionus muelleri</name>
    <dbReference type="NCBI Taxonomy" id="10195"/>
    <lineage>
        <taxon>Eukaryota</taxon>
        <taxon>Metazoa</taxon>
        <taxon>Spiralia</taxon>
        <taxon>Gnathifera</taxon>
        <taxon>Rotifera</taxon>
        <taxon>Eurotatoria</taxon>
        <taxon>Monogononta</taxon>
        <taxon>Pseudotrocha</taxon>
        <taxon>Ploima</taxon>
        <taxon>Brachionidae</taxon>
        <taxon>Brachionus</taxon>
    </lineage>
</organism>
<reference evidence="1 2" key="1">
    <citation type="journal article" date="2018" name="Sci. Rep.">
        <title>Genomic signatures of local adaptation to the degree of environmental predictability in rotifers.</title>
        <authorList>
            <person name="Franch-Gras L."/>
            <person name="Hahn C."/>
            <person name="Garcia-Roger E.M."/>
            <person name="Carmona M.J."/>
            <person name="Serra M."/>
            <person name="Gomez A."/>
        </authorList>
    </citation>
    <scope>NUCLEOTIDE SEQUENCE [LARGE SCALE GENOMIC DNA]</scope>
    <source>
        <strain evidence="1">HYR1</strain>
    </source>
</reference>
<proteinExistence type="predicted"/>
<keyword evidence="2" id="KW-1185">Reference proteome</keyword>
<comment type="caution">
    <text evidence="1">The sequence shown here is derived from an EMBL/GenBank/DDBJ whole genome shotgun (WGS) entry which is preliminary data.</text>
</comment>
<accession>A0A3M7PUS5</accession>
<evidence type="ECO:0000313" key="1">
    <source>
        <dbReference type="EMBL" id="RNA02932.1"/>
    </source>
</evidence>
<protein>
    <submittedName>
        <fullName evidence="1">Uncharacterized protein</fullName>
    </submittedName>
</protein>
<dbReference type="Proteomes" id="UP000276133">
    <property type="component" value="Unassembled WGS sequence"/>
</dbReference>
<name>A0A3M7PUS5_BRAPC</name>
<dbReference type="AlphaFoldDB" id="A0A3M7PUS5"/>
<sequence>MYCNCPEQIEQVEHVRVIVRQNLMRNTADLITENENIKNIYDCPWTIVREGYKTLLIIIEEKANSKKHFYKLVIYQLKSLKKKTVDFLGSRDFMNLQRRQTRILCFF</sequence>
<gene>
    <name evidence="1" type="ORF">BpHYR1_017933</name>
</gene>
<dbReference type="EMBL" id="REGN01008709">
    <property type="protein sequence ID" value="RNA02932.1"/>
    <property type="molecule type" value="Genomic_DNA"/>
</dbReference>